<proteinExistence type="predicted"/>
<dbReference type="Proteomes" id="UP001343600">
    <property type="component" value="Unassembled WGS sequence"/>
</dbReference>
<evidence type="ECO:0000313" key="2">
    <source>
        <dbReference type="Proteomes" id="UP001343600"/>
    </source>
</evidence>
<gene>
    <name evidence="1" type="ORF">V2I87_14725</name>
</gene>
<organism evidence="1 2">
    <name type="scientific">Pseudomonas viridiflava</name>
    <name type="common">Phytomonas viridiflava</name>
    <dbReference type="NCBI Taxonomy" id="33069"/>
    <lineage>
        <taxon>Bacteria</taxon>
        <taxon>Pseudomonadati</taxon>
        <taxon>Pseudomonadota</taxon>
        <taxon>Gammaproteobacteria</taxon>
        <taxon>Pseudomonadales</taxon>
        <taxon>Pseudomonadaceae</taxon>
        <taxon>Pseudomonas</taxon>
    </lineage>
</organism>
<accession>A0ABU7N8T1</accession>
<dbReference type="RefSeq" id="WP_162863838.1">
    <property type="nucleotide sequence ID" value="NZ_JAZEIG010000042.1"/>
</dbReference>
<protein>
    <submittedName>
        <fullName evidence="1">Uncharacterized protein</fullName>
    </submittedName>
</protein>
<sequence>MDTSGPVNASEQRSHKWQERFASFYVRGGPHSPGFKPALKKLPFLKKAKAEQSWNTLTCIRW</sequence>
<dbReference type="EMBL" id="JAZEIP010000023">
    <property type="protein sequence ID" value="MEE4041351.1"/>
    <property type="molecule type" value="Genomic_DNA"/>
</dbReference>
<reference evidence="1 2" key="1">
    <citation type="submission" date="2024-01" db="EMBL/GenBank/DDBJ databases">
        <title>Characterization of Pseudomonas viridiflava in Georgia, USA.</title>
        <authorList>
            <person name="Zhao M."/>
            <person name="Dutta B."/>
        </authorList>
    </citation>
    <scope>NUCLEOTIDE SEQUENCE [LARGE SCALE GENOMIC DNA]</scope>
    <source>
        <strain evidence="1 2">21GA0539</strain>
    </source>
</reference>
<comment type="caution">
    <text evidence="1">The sequence shown here is derived from an EMBL/GenBank/DDBJ whole genome shotgun (WGS) entry which is preliminary data.</text>
</comment>
<name>A0ABU7N8T1_PSEVI</name>
<keyword evidence="2" id="KW-1185">Reference proteome</keyword>
<evidence type="ECO:0000313" key="1">
    <source>
        <dbReference type="EMBL" id="MEE4041351.1"/>
    </source>
</evidence>